<dbReference type="RefSeq" id="WP_176757973.1">
    <property type="nucleotide sequence ID" value="NZ_FMZA01000018.1"/>
</dbReference>
<reference evidence="1 2" key="1">
    <citation type="submission" date="2016-10" db="EMBL/GenBank/DDBJ databases">
        <authorList>
            <person name="de Groot N.N."/>
        </authorList>
    </citation>
    <scope>NUCLEOTIDE SEQUENCE [LARGE SCALE GENOMIC DNA]</scope>
    <source>
        <strain evidence="1 2">DSM 45514</strain>
    </source>
</reference>
<gene>
    <name evidence="1" type="ORF">SAMN04488112_11847</name>
</gene>
<protein>
    <submittedName>
        <fullName evidence="1">Uncharacterized protein</fullName>
    </submittedName>
</protein>
<name>A0A1G6PW61_9BACL</name>
<dbReference type="STRING" id="1236220.SAMN04488112_11847"/>
<keyword evidence="2" id="KW-1185">Reference proteome</keyword>
<evidence type="ECO:0000313" key="1">
    <source>
        <dbReference type="EMBL" id="SDC83756.1"/>
    </source>
</evidence>
<dbReference type="AlphaFoldDB" id="A0A1G6PW61"/>
<proteinExistence type="predicted"/>
<sequence>MHLWSLYLFPQPYQLKLEPWVLENGIILVIPFFKIKVFHLSLVEDI</sequence>
<organism evidence="1 2">
    <name type="scientific">Melghirimyces thermohalophilus</name>
    <dbReference type="NCBI Taxonomy" id="1236220"/>
    <lineage>
        <taxon>Bacteria</taxon>
        <taxon>Bacillati</taxon>
        <taxon>Bacillota</taxon>
        <taxon>Bacilli</taxon>
        <taxon>Bacillales</taxon>
        <taxon>Thermoactinomycetaceae</taxon>
        <taxon>Melghirimyces</taxon>
    </lineage>
</organism>
<dbReference type="Proteomes" id="UP000199387">
    <property type="component" value="Unassembled WGS sequence"/>
</dbReference>
<accession>A0A1G6PW61</accession>
<dbReference type="EMBL" id="FMZA01000018">
    <property type="protein sequence ID" value="SDC83756.1"/>
    <property type="molecule type" value="Genomic_DNA"/>
</dbReference>
<evidence type="ECO:0000313" key="2">
    <source>
        <dbReference type="Proteomes" id="UP000199387"/>
    </source>
</evidence>